<dbReference type="SUPFAM" id="SSF56954">
    <property type="entry name" value="Outer membrane efflux proteins (OEP)"/>
    <property type="match status" value="1"/>
</dbReference>
<organism evidence="4 5">
    <name type="scientific">Candidatus Akkermansia intestinigallinarum</name>
    <dbReference type="NCBI Taxonomy" id="2838431"/>
    <lineage>
        <taxon>Bacteria</taxon>
        <taxon>Pseudomonadati</taxon>
        <taxon>Verrucomicrobiota</taxon>
        <taxon>Verrucomicrobiia</taxon>
        <taxon>Verrucomicrobiales</taxon>
        <taxon>Akkermansiaceae</taxon>
        <taxon>Akkermansia</taxon>
    </lineage>
</organism>
<sequence>MIKHLICAAALLGLAASCSTYEARPVDLRRDSDAWLSLSQQLCDKNRRLSTADLHRIGLLLNPELNRSRLNYAKSTRVSEMAGLWEDPSLSADLVRVLRENITNGGISPGLTLPVTGLPHIAKRIAEQYKEADYWNVKTDERDFLAKLDALRYRIIVTHEKLDIMNQRLSQLEDEQERIGHLHEIGEVEFADYQVINQRLFDTIKEKQELENEHLQQHRQLIALLGLHPNVGEVELSGGLPQGVPTAVAVPDGERLLRSPEIRALSANYAAGEEELRREIRRQYPELGLGGSYEREEHNDKIGVGLELSLPIWNRNREAIAAAEGERDIRACDLVSRWRGILQNASSLGEQQKLVRSHCVSELERLTRLRRNGERQEELYKLGETGLPALAEARHEIYQRRLSYLDCLAQLLDIQVQLYYLNPDFNA</sequence>
<dbReference type="PROSITE" id="PS51257">
    <property type="entry name" value="PROKAR_LIPOPROTEIN"/>
    <property type="match status" value="1"/>
</dbReference>
<reference evidence="4" key="1">
    <citation type="journal article" date="2021" name="PeerJ">
        <title>Extensive microbial diversity within the chicken gut microbiome revealed by metagenomics and culture.</title>
        <authorList>
            <person name="Gilroy R."/>
            <person name="Ravi A."/>
            <person name="Getino M."/>
            <person name="Pursley I."/>
            <person name="Horton D.L."/>
            <person name="Alikhan N.F."/>
            <person name="Baker D."/>
            <person name="Gharbi K."/>
            <person name="Hall N."/>
            <person name="Watson M."/>
            <person name="Adriaenssens E.M."/>
            <person name="Foster-Nyarko E."/>
            <person name="Jarju S."/>
            <person name="Secka A."/>
            <person name="Antonio M."/>
            <person name="Oren A."/>
            <person name="Chaudhuri R.R."/>
            <person name="La Ragione R."/>
            <person name="Hildebrand F."/>
            <person name="Pallen M.J."/>
        </authorList>
    </citation>
    <scope>NUCLEOTIDE SEQUENCE</scope>
    <source>
        <strain evidence="4">14975</strain>
    </source>
</reference>
<comment type="similarity">
    <text evidence="1">Belongs to the outer membrane factor (OMF) (TC 1.B.17) family.</text>
</comment>
<dbReference type="AlphaFoldDB" id="A0A9D1VAJ2"/>
<protein>
    <submittedName>
        <fullName evidence="4">TolC family protein</fullName>
    </submittedName>
</protein>
<accession>A0A9D1VAJ2</accession>
<dbReference type="GO" id="GO:0015562">
    <property type="term" value="F:efflux transmembrane transporter activity"/>
    <property type="evidence" value="ECO:0007669"/>
    <property type="project" value="InterPro"/>
</dbReference>
<keyword evidence="2" id="KW-0175">Coiled coil</keyword>
<dbReference type="PANTHER" id="PTHR30203">
    <property type="entry name" value="OUTER MEMBRANE CATION EFFLUX PROTEIN"/>
    <property type="match status" value="1"/>
</dbReference>
<feature type="coiled-coil region" evidence="2">
    <location>
        <begin position="155"/>
        <end position="213"/>
    </location>
</feature>
<gene>
    <name evidence="4" type="ORF">H9862_01725</name>
</gene>
<evidence type="ECO:0000256" key="3">
    <source>
        <dbReference type="SAM" id="SignalP"/>
    </source>
</evidence>
<reference evidence="4" key="2">
    <citation type="submission" date="2021-04" db="EMBL/GenBank/DDBJ databases">
        <authorList>
            <person name="Gilroy R."/>
        </authorList>
    </citation>
    <scope>NUCLEOTIDE SEQUENCE</scope>
    <source>
        <strain evidence="4">14975</strain>
    </source>
</reference>
<evidence type="ECO:0000313" key="5">
    <source>
        <dbReference type="Proteomes" id="UP000823964"/>
    </source>
</evidence>
<dbReference type="Gene3D" id="1.20.1600.10">
    <property type="entry name" value="Outer membrane efflux proteins (OEP)"/>
    <property type="match status" value="1"/>
</dbReference>
<dbReference type="EMBL" id="DXFQ01000026">
    <property type="protein sequence ID" value="HIX19304.1"/>
    <property type="molecule type" value="Genomic_DNA"/>
</dbReference>
<feature type="chain" id="PRO_5038361928" evidence="3">
    <location>
        <begin position="24"/>
        <end position="427"/>
    </location>
</feature>
<name>A0A9D1VAJ2_9BACT</name>
<dbReference type="InterPro" id="IPR010131">
    <property type="entry name" value="MdtP/NodT-like"/>
</dbReference>
<dbReference type="InterPro" id="IPR003423">
    <property type="entry name" value="OMP_efflux"/>
</dbReference>
<dbReference type="Pfam" id="PF02321">
    <property type="entry name" value="OEP"/>
    <property type="match status" value="1"/>
</dbReference>
<dbReference type="Proteomes" id="UP000823964">
    <property type="component" value="Unassembled WGS sequence"/>
</dbReference>
<evidence type="ECO:0000313" key="4">
    <source>
        <dbReference type="EMBL" id="HIX19304.1"/>
    </source>
</evidence>
<evidence type="ECO:0000256" key="2">
    <source>
        <dbReference type="SAM" id="Coils"/>
    </source>
</evidence>
<keyword evidence="3" id="KW-0732">Signal</keyword>
<feature type="signal peptide" evidence="3">
    <location>
        <begin position="1"/>
        <end position="23"/>
    </location>
</feature>
<evidence type="ECO:0000256" key="1">
    <source>
        <dbReference type="ARBA" id="ARBA00007613"/>
    </source>
</evidence>
<comment type="caution">
    <text evidence="4">The sequence shown here is derived from an EMBL/GenBank/DDBJ whole genome shotgun (WGS) entry which is preliminary data.</text>
</comment>
<proteinExistence type="inferred from homology"/>